<feature type="region of interest" description="Disordered" evidence="1">
    <location>
        <begin position="1"/>
        <end position="33"/>
    </location>
</feature>
<organism evidence="2 3">
    <name type="scientific">Duganella radicis</name>
    <dbReference type="NCBI Taxonomy" id="551988"/>
    <lineage>
        <taxon>Bacteria</taxon>
        <taxon>Pseudomonadati</taxon>
        <taxon>Pseudomonadota</taxon>
        <taxon>Betaproteobacteria</taxon>
        <taxon>Burkholderiales</taxon>
        <taxon>Oxalobacteraceae</taxon>
        <taxon>Telluria group</taxon>
        <taxon>Duganella</taxon>
    </lineage>
</organism>
<sequence>MRIPFFTKDAKQSSARHPQLKKQASPLAASGIEELKPEQYKIVSGGPEIRNEPER</sequence>
<accession>A0A6L6PNG0</accession>
<proteinExistence type="predicted"/>
<dbReference type="EMBL" id="WNKY01000038">
    <property type="protein sequence ID" value="MTV40670.1"/>
    <property type="molecule type" value="Genomic_DNA"/>
</dbReference>
<keyword evidence="3" id="KW-1185">Reference proteome</keyword>
<gene>
    <name evidence="2" type="ORF">GM676_24210</name>
</gene>
<name>A0A6L6PNG0_9BURK</name>
<comment type="caution">
    <text evidence="2">The sequence shown here is derived from an EMBL/GenBank/DDBJ whole genome shotgun (WGS) entry which is preliminary data.</text>
</comment>
<dbReference type="Proteomes" id="UP000475582">
    <property type="component" value="Unassembled WGS sequence"/>
</dbReference>
<evidence type="ECO:0000313" key="3">
    <source>
        <dbReference type="Proteomes" id="UP000475582"/>
    </source>
</evidence>
<dbReference type="AlphaFoldDB" id="A0A6L6PNG0"/>
<evidence type="ECO:0000313" key="2">
    <source>
        <dbReference type="EMBL" id="MTV40670.1"/>
    </source>
</evidence>
<reference evidence="2 3" key="1">
    <citation type="submission" date="2019-11" db="EMBL/GenBank/DDBJ databases">
        <title>Type strains purchased from KCTC, JCM and DSMZ.</title>
        <authorList>
            <person name="Lu H."/>
        </authorList>
    </citation>
    <scope>NUCLEOTIDE SEQUENCE [LARGE SCALE GENOMIC DNA]</scope>
    <source>
        <strain evidence="2 3">KCTC 22382</strain>
    </source>
</reference>
<evidence type="ECO:0000256" key="1">
    <source>
        <dbReference type="SAM" id="MobiDB-lite"/>
    </source>
</evidence>
<dbReference type="RefSeq" id="WP_155466720.1">
    <property type="nucleotide sequence ID" value="NZ_WNKY01000038.1"/>
</dbReference>
<protein>
    <submittedName>
        <fullName evidence="2">Uncharacterized protein</fullName>
    </submittedName>
</protein>